<dbReference type="Proteomes" id="UP000789570">
    <property type="component" value="Unassembled WGS sequence"/>
</dbReference>
<dbReference type="InterPro" id="IPR050167">
    <property type="entry name" value="Ser_Thr_protein_kinase"/>
</dbReference>
<dbReference type="OrthoDB" id="2428127at2759"/>
<reference evidence="2" key="1">
    <citation type="submission" date="2021-06" db="EMBL/GenBank/DDBJ databases">
        <authorList>
            <person name="Kallberg Y."/>
            <person name="Tangrot J."/>
            <person name="Rosling A."/>
        </authorList>
    </citation>
    <scope>NUCLEOTIDE SEQUENCE</scope>
    <source>
        <strain evidence="2">UK204</strain>
    </source>
</reference>
<dbReference type="EMBL" id="CAJVPQ010000815">
    <property type="protein sequence ID" value="CAG8512504.1"/>
    <property type="molecule type" value="Genomic_DNA"/>
</dbReference>
<comment type="caution">
    <text evidence="2">The sequence shown here is derived from an EMBL/GenBank/DDBJ whole genome shotgun (WGS) entry which is preliminary data.</text>
</comment>
<accession>A0A9N9A012</accession>
<evidence type="ECO:0000259" key="1">
    <source>
        <dbReference type="PROSITE" id="PS50011"/>
    </source>
</evidence>
<dbReference type="GO" id="GO:0005737">
    <property type="term" value="C:cytoplasm"/>
    <property type="evidence" value="ECO:0007669"/>
    <property type="project" value="TreeGrafter"/>
</dbReference>
<dbReference type="InterPro" id="IPR008266">
    <property type="entry name" value="Tyr_kinase_AS"/>
</dbReference>
<dbReference type="PROSITE" id="PS50011">
    <property type="entry name" value="PROTEIN_KINASE_DOM"/>
    <property type="match status" value="2"/>
</dbReference>
<keyword evidence="3" id="KW-1185">Reference proteome</keyword>
<evidence type="ECO:0000313" key="2">
    <source>
        <dbReference type="EMBL" id="CAG8512504.1"/>
    </source>
</evidence>
<dbReference type="GO" id="GO:0007165">
    <property type="term" value="P:signal transduction"/>
    <property type="evidence" value="ECO:0007669"/>
    <property type="project" value="TreeGrafter"/>
</dbReference>
<dbReference type="Gene3D" id="3.30.200.20">
    <property type="entry name" value="Phosphorylase Kinase, domain 1"/>
    <property type="match status" value="1"/>
</dbReference>
<feature type="domain" description="Protein kinase" evidence="1">
    <location>
        <begin position="1390"/>
        <end position="1668"/>
    </location>
</feature>
<evidence type="ECO:0000313" key="3">
    <source>
        <dbReference type="Proteomes" id="UP000789570"/>
    </source>
</evidence>
<organism evidence="2 3">
    <name type="scientific">Funneliformis caledonium</name>
    <dbReference type="NCBI Taxonomy" id="1117310"/>
    <lineage>
        <taxon>Eukaryota</taxon>
        <taxon>Fungi</taxon>
        <taxon>Fungi incertae sedis</taxon>
        <taxon>Mucoromycota</taxon>
        <taxon>Glomeromycotina</taxon>
        <taxon>Glomeromycetes</taxon>
        <taxon>Glomerales</taxon>
        <taxon>Glomeraceae</taxon>
        <taxon>Funneliformis</taxon>
    </lineage>
</organism>
<dbReference type="PANTHER" id="PTHR23257">
    <property type="entry name" value="SERINE-THREONINE PROTEIN KINASE"/>
    <property type="match status" value="1"/>
</dbReference>
<dbReference type="GO" id="GO:0004672">
    <property type="term" value="F:protein kinase activity"/>
    <property type="evidence" value="ECO:0007669"/>
    <property type="project" value="InterPro"/>
</dbReference>
<dbReference type="PROSITE" id="PS00109">
    <property type="entry name" value="PROTEIN_KINASE_TYR"/>
    <property type="match status" value="1"/>
</dbReference>
<name>A0A9N9A012_9GLOM</name>
<sequence>MNESEKELVKFLRLNYSLRYKNGDFIPSQPCVGGGQLTIEKFTQILIYKPTQDISLNSVWDSLAFKFNDDKFDQIKDQTPLLAKTDIKLIFPVLRITYFGEPLAGIKLPADKQPSNSNDDEVKENFQEFLSGKILVGGSLVIKNGSMYNPLELDRLKAHLSWSINEAEYLNKVYKFETASVIAYESIVSADNISLEFNNRLIPGVMKHHKGITFDNWVLDNIYLNLPFWIKKYQLNHGMVITPYGLAPGKKPVLEFLSAPSIKSCNQSNQTKIKISHSIIHKELLYSKHYIDYASKIINLEEIPFISPFNTTFANVTQCNIFQEEVIITIFNEIFQKNQIIKPSQQFVKEINEALKNINPYKSLTKVFSEYGHMVCTEITMGGRLCTTNQFVTQKEFCQKWTVSKDCVKTMLVNLLEKFNMDVPNKLIAHDHSVNLNEIETWLNDISKKQSLWSLANQPVLFPLYKILDDKYKRQIENILENKQKILMTGVTKLSSHKTRYYRVNFDNHLIGSVVTNNKRLDLNVKFQMADIYGFSIIMEEYKTLNEEIEGDLEVFWQLIGEPKAVGYFSNCTRDTKIFCEELKVEISSRKTSCRINVEEELSPGCIIATSVQYPPSNYEPIIQVFVKSWSGKQIDLDIINHSFDSLFIFVTVQLYVINPNQQESVIADFGCEQVKQVSWKFMGHELKPDNTTIPKFNPRCDLTHEFEERYQIVRSCSYGKIANVYKAYEVNKPKVHYVIKEYKYKTRDSFDRELRMLDELKNTENIIQLINNYPSQAIMVLECALYDLETFLSHQDYNQRHEEKDDIIKDIVTGLSELQQYDIVHTKLTPKSIMHFQEKNGYTERWKLANFDTACFADTNFAMDMFSFGLTLYFIDTENEEAKNEIISEDNLSISDYVACQVISKLLVKSISHRMTLKEFMQSTYYTCDSGKQSELDKRNVKNSTQLVNIGKSVEYDYSQVGYETRNEEIRYQEKLTQESFQAFLKKYHDEVKKRLKIMNHSKSSAEDLSKLTEKIPQWLAKLINEKVPKVFIMIPDRKYWKNPTTWLITSPFRLVFVCENKKKWHIPEQEGYKVLKVPQFIKKYGPWINLCLQTLACVMTINDFPYGVANVLMSVFNISDNSDLMKHFQEIIDTVNIGIETIVDENPDFIPLNKSVDIPHQMINNSGLRELEVQIIFGGLKQSVDEETQEILWLCEKHINDIRSNEKTEPSFRNCDYVKILTDPLVPFFELEHLYKILCEVINNAVASGGILVINDEIKKIARKLYEHKNRFRYLCLNWCDITQKAQFIGIVKNQVHAYIHYLSCIVDDFNSVTKENSSLFSEKLELILMAGKSFNNHLGKLIVALDENIAIQTELDNFNNEPELNINIDNSTIIRNQDLSRWYLRAYIETLESSLTETEEIFDSTKRLLDNSTIASGKSLKYRYLENSSYVEKEIYFYNEYQLNDHDYIIKFYGYSIQNCKPILFYEYANYGDLFTYFQINDFSLGNLAKDLKRKIKLAWEISQGVKYLHNKGILHLDLRSANILLQYDETENFLMPRISNFLWSKSLRATKTSTYPKRKIPHNEMIWKRWHDPGRLSIENFEPLPPSDIYSLGLLFWEIFWCKAENLPFKDIPIKELSNHLLNHKEKLPEMPEQLELLVDRMWQFRPEDRHDITTIETALSDLFKDIQFIEESIKQKVIESPSHNLFARSASLLKTK</sequence>
<dbReference type="InterPro" id="IPR001245">
    <property type="entry name" value="Ser-Thr/Tyr_kinase_cat_dom"/>
</dbReference>
<protein>
    <submittedName>
        <fullName evidence="2">11313_t:CDS:1</fullName>
    </submittedName>
</protein>
<dbReference type="Pfam" id="PF00069">
    <property type="entry name" value="Pkinase"/>
    <property type="match status" value="1"/>
</dbReference>
<dbReference type="GO" id="GO:0005524">
    <property type="term" value="F:ATP binding"/>
    <property type="evidence" value="ECO:0007669"/>
    <property type="project" value="InterPro"/>
</dbReference>
<dbReference type="InterPro" id="IPR011009">
    <property type="entry name" value="Kinase-like_dom_sf"/>
</dbReference>
<gene>
    <name evidence="2" type="ORF">FCALED_LOCUS4271</name>
</gene>
<feature type="domain" description="Protein kinase" evidence="1">
    <location>
        <begin position="711"/>
        <end position="1021"/>
    </location>
</feature>
<dbReference type="InterPro" id="IPR000719">
    <property type="entry name" value="Prot_kinase_dom"/>
</dbReference>
<dbReference type="SUPFAM" id="SSF56112">
    <property type="entry name" value="Protein kinase-like (PK-like)"/>
    <property type="match status" value="2"/>
</dbReference>
<proteinExistence type="predicted"/>
<dbReference type="Pfam" id="PF07714">
    <property type="entry name" value="PK_Tyr_Ser-Thr"/>
    <property type="match status" value="1"/>
</dbReference>
<dbReference type="Gene3D" id="1.10.510.10">
    <property type="entry name" value="Transferase(Phosphotransferase) domain 1"/>
    <property type="match status" value="2"/>
</dbReference>